<comment type="subcellular location">
    <subcellularLocation>
        <location evidence="3">Cytoplasm</location>
    </subcellularLocation>
</comment>
<dbReference type="PANTHER" id="PTHR33643:SF1">
    <property type="entry name" value="UREASE ACCESSORY PROTEIN D"/>
    <property type="match status" value="1"/>
</dbReference>
<name>A0ABM8QHB8_9BURK</name>
<sequence length="340" mass="36480">MQRAILAASRGNAASRCLTRVGTLRNNTSVAASFSGPRRPSIRKSIRMSLHENHTALATAQPAAHSQWRARLELGFVKEDERTTLKHRLHDGPLRVQRPLYPEGNAICHAVIVHPPGGIAGGDHLDIDVAVGDNAHAVITTPGATKWYKANGRAARQNIAVRVGEHARLDWLPQNNIVFDHANAMLDFSLTLGEGATAIGWDATQLGRQAAGEQWSAGHLRAVSRIVGANGEALWLERASLAAEDSLRDAAQGLAGFPAYGTLWAVGAACDDALAEALTAQLPFDDSLRAAASCVTEGVLLVRAVSRSMETLQRALTQCWLQLRPVVHGVNAVPLRIWST</sequence>
<gene>
    <name evidence="3 4" type="primary">ureD</name>
    <name evidence="4" type="ORF">R69888_00524</name>
</gene>
<keyword evidence="2 3" id="KW-0143">Chaperone</keyword>
<keyword evidence="3" id="KW-0996">Nickel insertion</keyword>
<dbReference type="PANTHER" id="PTHR33643">
    <property type="entry name" value="UREASE ACCESSORY PROTEIN D"/>
    <property type="match status" value="1"/>
</dbReference>
<organism evidence="4 5">
    <name type="scientific">Paraburkholderia haematera</name>
    <dbReference type="NCBI Taxonomy" id="2793077"/>
    <lineage>
        <taxon>Bacteria</taxon>
        <taxon>Pseudomonadati</taxon>
        <taxon>Pseudomonadota</taxon>
        <taxon>Betaproteobacteria</taxon>
        <taxon>Burkholderiales</taxon>
        <taxon>Burkholderiaceae</taxon>
        <taxon>Paraburkholderia</taxon>
    </lineage>
</organism>
<comment type="function">
    <text evidence="3">Required for maturation of urease via the functional incorporation of the urease nickel metallocenter.</text>
</comment>
<dbReference type="Pfam" id="PF01774">
    <property type="entry name" value="UreD"/>
    <property type="match status" value="1"/>
</dbReference>
<evidence type="ECO:0000256" key="1">
    <source>
        <dbReference type="ARBA" id="ARBA00007177"/>
    </source>
</evidence>
<dbReference type="EMBL" id="CAJNBK010000001">
    <property type="protein sequence ID" value="CAE6697119.1"/>
    <property type="molecule type" value="Genomic_DNA"/>
</dbReference>
<comment type="subunit">
    <text evidence="3">UreD, UreF and UreG form a complex that acts as a GTP-hydrolysis-dependent molecular chaperone, activating the urease apoprotein by helping to assemble the nickel containing metallocenter of UreC. The UreE protein probably delivers the nickel.</text>
</comment>
<evidence type="ECO:0000313" key="4">
    <source>
        <dbReference type="EMBL" id="CAE6697119.1"/>
    </source>
</evidence>
<evidence type="ECO:0000256" key="2">
    <source>
        <dbReference type="ARBA" id="ARBA00023186"/>
    </source>
</evidence>
<keyword evidence="3" id="KW-0963">Cytoplasm</keyword>
<protein>
    <recommendedName>
        <fullName evidence="3">Urease accessory protein UreD</fullName>
    </recommendedName>
</protein>
<accession>A0ABM8QHB8</accession>
<proteinExistence type="inferred from homology"/>
<evidence type="ECO:0000313" key="5">
    <source>
        <dbReference type="Proteomes" id="UP000672526"/>
    </source>
</evidence>
<evidence type="ECO:0000256" key="3">
    <source>
        <dbReference type="HAMAP-Rule" id="MF_01384"/>
    </source>
</evidence>
<dbReference type="Proteomes" id="UP000672526">
    <property type="component" value="Unassembled WGS sequence"/>
</dbReference>
<comment type="similarity">
    <text evidence="1 3">Belongs to the UreD family.</text>
</comment>
<keyword evidence="5" id="KW-1185">Reference proteome</keyword>
<dbReference type="HAMAP" id="MF_01384">
    <property type="entry name" value="UreD"/>
    <property type="match status" value="1"/>
</dbReference>
<dbReference type="InterPro" id="IPR002669">
    <property type="entry name" value="UreD"/>
</dbReference>
<comment type="caution">
    <text evidence="4">The sequence shown here is derived from an EMBL/GenBank/DDBJ whole genome shotgun (WGS) entry which is preliminary data.</text>
</comment>
<reference evidence="4 5" key="1">
    <citation type="submission" date="2021-02" db="EMBL/GenBank/DDBJ databases">
        <authorList>
            <person name="Vanwijnsberghe S."/>
        </authorList>
    </citation>
    <scope>NUCLEOTIDE SEQUENCE [LARGE SCALE GENOMIC DNA]</scope>
    <source>
        <strain evidence="4 5">LMG 31837</strain>
    </source>
</reference>